<dbReference type="GO" id="GO:0000155">
    <property type="term" value="F:phosphorelay sensor kinase activity"/>
    <property type="evidence" value="ECO:0007669"/>
    <property type="project" value="InterPro"/>
</dbReference>
<dbReference type="GeneID" id="78359684"/>
<comment type="subcellular location">
    <subcellularLocation>
        <location evidence="2">Cell membrane</location>
    </subcellularLocation>
</comment>
<keyword evidence="10" id="KW-1185">Reference proteome</keyword>
<dbReference type="SMART" id="SM00388">
    <property type="entry name" value="HisKA"/>
    <property type="match status" value="1"/>
</dbReference>
<dbReference type="Gene3D" id="3.40.50.2300">
    <property type="match status" value="2"/>
</dbReference>
<organism evidence="9 10">
    <name type="scientific">Gordonibacter pamelaeae</name>
    <dbReference type="NCBI Taxonomy" id="471189"/>
    <lineage>
        <taxon>Bacteria</taxon>
        <taxon>Bacillati</taxon>
        <taxon>Actinomycetota</taxon>
        <taxon>Coriobacteriia</taxon>
        <taxon>Eggerthellales</taxon>
        <taxon>Eggerthellaceae</taxon>
        <taxon>Gordonibacter</taxon>
    </lineage>
</organism>
<dbReference type="InterPro" id="IPR004358">
    <property type="entry name" value="Sig_transdc_His_kin-like_C"/>
</dbReference>
<keyword evidence="6 9" id="KW-0808">Transferase</keyword>
<dbReference type="InterPro" id="IPR036097">
    <property type="entry name" value="HisK_dim/P_sf"/>
</dbReference>
<proteinExistence type="inferred from homology"/>
<keyword evidence="7" id="KW-0902">Two-component regulatory system</keyword>
<dbReference type="PANTHER" id="PTHR45339">
    <property type="entry name" value="HYBRID SIGNAL TRANSDUCTION HISTIDINE KINASE J"/>
    <property type="match status" value="1"/>
</dbReference>
<dbReference type="EMBL" id="PPTS01000004">
    <property type="protein sequence ID" value="RDB65322.1"/>
    <property type="molecule type" value="Genomic_DNA"/>
</dbReference>
<evidence type="ECO:0000256" key="8">
    <source>
        <dbReference type="ARBA" id="ARBA00074306"/>
    </source>
</evidence>
<dbReference type="InterPro" id="IPR003661">
    <property type="entry name" value="HisK_dim/P_dom"/>
</dbReference>
<dbReference type="SMART" id="SM00448">
    <property type="entry name" value="REC"/>
    <property type="match status" value="2"/>
</dbReference>
<dbReference type="SMART" id="SM00387">
    <property type="entry name" value="HATPase_c"/>
    <property type="match status" value="1"/>
</dbReference>
<dbReference type="GO" id="GO:0005886">
    <property type="term" value="C:plasma membrane"/>
    <property type="evidence" value="ECO:0007669"/>
    <property type="project" value="UniProtKB-SubCell"/>
</dbReference>
<reference evidence="9 10" key="1">
    <citation type="journal article" date="2018" name="Elife">
        <title>Discovery and characterization of a prevalent human gut bacterial enzyme sufficient for the inactivation of a family of plant toxins.</title>
        <authorList>
            <person name="Koppel N."/>
            <person name="Bisanz J.E."/>
            <person name="Pandelia M.E."/>
            <person name="Turnbaugh P.J."/>
            <person name="Balskus E.P."/>
        </authorList>
    </citation>
    <scope>NUCLEOTIDE SEQUENCE [LARGE SCALE GENOMIC DNA]</scope>
    <source>
        <strain evidence="9 10">3C</strain>
    </source>
</reference>
<dbReference type="InterPro" id="IPR011006">
    <property type="entry name" value="CheY-like_superfamily"/>
</dbReference>
<keyword evidence="5" id="KW-0597">Phosphoprotein</keyword>
<comment type="similarity">
    <text evidence="3">In the N-terminal section; belongs to the phytochrome family.</text>
</comment>
<dbReference type="SUPFAM" id="SSF47384">
    <property type="entry name" value="Homodimeric domain of signal transducing histidine kinase"/>
    <property type="match status" value="1"/>
</dbReference>
<evidence type="ECO:0000256" key="3">
    <source>
        <dbReference type="ARBA" id="ARBA00006402"/>
    </source>
</evidence>
<dbReference type="InterPro" id="IPR005467">
    <property type="entry name" value="His_kinase_dom"/>
</dbReference>
<dbReference type="PANTHER" id="PTHR45339:SF5">
    <property type="entry name" value="HISTIDINE KINASE"/>
    <property type="match status" value="1"/>
</dbReference>
<dbReference type="PRINTS" id="PR00344">
    <property type="entry name" value="BCTRLSENSOR"/>
</dbReference>
<protein>
    <recommendedName>
        <fullName evidence="8">Circadian input-output histidine kinase CikA</fullName>
        <ecNumber evidence="4">2.7.13.3</ecNumber>
    </recommendedName>
</protein>
<dbReference type="FunFam" id="3.30.565.10:FF:000010">
    <property type="entry name" value="Sensor histidine kinase RcsC"/>
    <property type="match status" value="1"/>
</dbReference>
<dbReference type="SUPFAM" id="SSF55874">
    <property type="entry name" value="ATPase domain of HSP90 chaperone/DNA topoisomerase II/histidine kinase"/>
    <property type="match status" value="1"/>
</dbReference>
<dbReference type="Pfam" id="PF02518">
    <property type="entry name" value="HATPase_c"/>
    <property type="match status" value="1"/>
</dbReference>
<evidence type="ECO:0000256" key="5">
    <source>
        <dbReference type="ARBA" id="ARBA00022553"/>
    </source>
</evidence>
<evidence type="ECO:0000313" key="10">
    <source>
        <dbReference type="Proteomes" id="UP000254000"/>
    </source>
</evidence>
<gene>
    <name evidence="9" type="ORF">C1877_08275</name>
</gene>
<dbReference type="Pfam" id="PF00512">
    <property type="entry name" value="HisKA"/>
    <property type="match status" value="1"/>
</dbReference>
<accession>A0A369M1M4</accession>
<dbReference type="InterPro" id="IPR036890">
    <property type="entry name" value="HATPase_C_sf"/>
</dbReference>
<dbReference type="AlphaFoldDB" id="A0A369M1M4"/>
<dbReference type="CDD" id="cd17546">
    <property type="entry name" value="REC_hyHK_CKI1_RcsC-like"/>
    <property type="match status" value="2"/>
</dbReference>
<evidence type="ECO:0000313" key="9">
    <source>
        <dbReference type="EMBL" id="RDB65322.1"/>
    </source>
</evidence>
<comment type="caution">
    <text evidence="9">The sequence shown here is derived from an EMBL/GenBank/DDBJ whole genome shotgun (WGS) entry which is preliminary data.</text>
</comment>
<dbReference type="InterPro" id="IPR003594">
    <property type="entry name" value="HATPase_dom"/>
</dbReference>
<dbReference type="Proteomes" id="UP000254000">
    <property type="component" value="Unassembled WGS sequence"/>
</dbReference>
<comment type="catalytic activity">
    <reaction evidence="1">
        <text>ATP + protein L-histidine = ADP + protein N-phospho-L-histidine.</text>
        <dbReference type="EC" id="2.7.13.3"/>
    </reaction>
</comment>
<keyword evidence="6 9" id="KW-0418">Kinase</keyword>
<evidence type="ECO:0000256" key="2">
    <source>
        <dbReference type="ARBA" id="ARBA00004236"/>
    </source>
</evidence>
<evidence type="ECO:0000256" key="1">
    <source>
        <dbReference type="ARBA" id="ARBA00000085"/>
    </source>
</evidence>
<evidence type="ECO:0000256" key="7">
    <source>
        <dbReference type="ARBA" id="ARBA00023012"/>
    </source>
</evidence>
<dbReference type="Pfam" id="PF00072">
    <property type="entry name" value="Response_reg"/>
    <property type="match status" value="2"/>
</dbReference>
<dbReference type="PROSITE" id="PS50109">
    <property type="entry name" value="HIS_KIN"/>
    <property type="match status" value="1"/>
</dbReference>
<dbReference type="CDD" id="cd16922">
    <property type="entry name" value="HATPase_EvgS-ArcB-TorS-like"/>
    <property type="match status" value="1"/>
</dbReference>
<name>A0A369M1M4_9ACTN</name>
<dbReference type="PROSITE" id="PS50110">
    <property type="entry name" value="RESPONSE_REGULATORY"/>
    <property type="match status" value="2"/>
</dbReference>
<dbReference type="CDD" id="cd00082">
    <property type="entry name" value="HisKA"/>
    <property type="match status" value="1"/>
</dbReference>
<dbReference type="OrthoDB" id="3170569at2"/>
<dbReference type="SUPFAM" id="SSF52172">
    <property type="entry name" value="CheY-like"/>
    <property type="match status" value="2"/>
</dbReference>
<evidence type="ECO:0000256" key="4">
    <source>
        <dbReference type="ARBA" id="ARBA00012438"/>
    </source>
</evidence>
<dbReference type="InterPro" id="IPR001789">
    <property type="entry name" value="Sig_transdc_resp-reg_receiver"/>
</dbReference>
<dbReference type="Gene3D" id="1.10.287.130">
    <property type="match status" value="1"/>
</dbReference>
<evidence type="ECO:0000256" key="6">
    <source>
        <dbReference type="ARBA" id="ARBA00022777"/>
    </source>
</evidence>
<dbReference type="EC" id="2.7.13.3" evidence="4"/>
<sequence length="749" mass="82073">MKQSTSASTWLSRFTAIILTSLMTLLFAITINNMMTIGSQVDRTKNGPYPVSVAAGRVETLLVQCRTLADRPLFARAESAIDDIERSYAAADADLHEKISFIAAAHDADLDAARKLEQGYESLDTMQKEYVALCRNASATDEQIAAFVNNTIDPAVNDLLRINSGILDESTEAVGQLYNVVTDRGRQTVGWAVVLMAGVAVSLAVYLALMYRNRKREDRLKADLREALSLAQIASAAKSQFLSNMSHDIRTPMNAIVGLTTIAKAHLHEPERMAACLDRIQSSSRHLLSLINDVLDMGKIESGKIVLNEDRFSFPDFVNGVIAIAQPQAKAKNLSLDITLGTIQQENVVGDAMRLNQALINLVSNAVKYTPDGGSIRLSLSERPSHRPGCHDYRFVVQDTGLGMSPEFLERLFDPFEREESDATKRIEGTGLGMAITKNVVDMMGGSIEVESTPGEGSTFIMTVPLQPLDEEEDFSLEGLEEARVLLVDDDPDVIEGTLLILDELGLCGDAASSGFDAVPLVERAHHEGHDYRFIIVDWVMPGMDGIETIRRIRSEVGDSTPIVLLTAYDWHEIEEEARAAGVSAFVSKPLFKSRLHHVLKLFSHPSGPAENPCPPTEVHLEGRVLVVEDNLLNLEIATELIQGLGADVDQAINGQKAVNAMANTPEGYYDLVFMDMQMPVMGGVEATRAIREQERTGGRKPVPIVAMTANAFNEDRERALAAGMDGFMTKPIDLAKLKRILEEYLAKP</sequence>
<dbReference type="RefSeq" id="WP_041239703.1">
    <property type="nucleotide sequence ID" value="NZ_CABMMS010000004.1"/>
</dbReference>
<dbReference type="Gene3D" id="3.30.565.10">
    <property type="entry name" value="Histidine kinase-like ATPase, C-terminal domain"/>
    <property type="match status" value="1"/>
</dbReference>